<evidence type="ECO:0000313" key="2">
    <source>
        <dbReference type="EMBL" id="JAE14051.1"/>
    </source>
</evidence>
<protein>
    <submittedName>
        <fullName evidence="2">Uncharacterized protein</fullName>
    </submittedName>
</protein>
<organism evidence="2">
    <name type="scientific">Arundo donax</name>
    <name type="common">Giant reed</name>
    <name type="synonym">Donax arundinaceus</name>
    <dbReference type="NCBI Taxonomy" id="35708"/>
    <lineage>
        <taxon>Eukaryota</taxon>
        <taxon>Viridiplantae</taxon>
        <taxon>Streptophyta</taxon>
        <taxon>Embryophyta</taxon>
        <taxon>Tracheophyta</taxon>
        <taxon>Spermatophyta</taxon>
        <taxon>Magnoliopsida</taxon>
        <taxon>Liliopsida</taxon>
        <taxon>Poales</taxon>
        <taxon>Poaceae</taxon>
        <taxon>PACMAD clade</taxon>
        <taxon>Arundinoideae</taxon>
        <taxon>Arundineae</taxon>
        <taxon>Arundo</taxon>
    </lineage>
</organism>
<proteinExistence type="predicted"/>
<name>A0A0A9FUR0_ARUDO</name>
<sequence length="35" mass="3854">MPPPLPRRGGAGPRGCLTAGRRAPRRWSRRGGSRR</sequence>
<dbReference type="EMBL" id="GBRH01183845">
    <property type="protein sequence ID" value="JAE14051.1"/>
    <property type="molecule type" value="Transcribed_RNA"/>
</dbReference>
<evidence type="ECO:0000256" key="1">
    <source>
        <dbReference type="SAM" id="MobiDB-lite"/>
    </source>
</evidence>
<reference evidence="2" key="2">
    <citation type="journal article" date="2015" name="Data Brief">
        <title>Shoot transcriptome of the giant reed, Arundo donax.</title>
        <authorList>
            <person name="Barrero R.A."/>
            <person name="Guerrero F.D."/>
            <person name="Moolhuijzen P."/>
            <person name="Goolsby J.A."/>
            <person name="Tidwell J."/>
            <person name="Bellgard S.E."/>
            <person name="Bellgard M.I."/>
        </authorList>
    </citation>
    <scope>NUCLEOTIDE SEQUENCE</scope>
    <source>
        <tissue evidence="2">Shoot tissue taken approximately 20 cm above the soil surface</tissue>
    </source>
</reference>
<accession>A0A0A9FUR0</accession>
<feature type="region of interest" description="Disordered" evidence="1">
    <location>
        <begin position="1"/>
        <end position="35"/>
    </location>
</feature>
<reference evidence="2" key="1">
    <citation type="submission" date="2014-09" db="EMBL/GenBank/DDBJ databases">
        <authorList>
            <person name="Magalhaes I.L.F."/>
            <person name="Oliveira U."/>
            <person name="Santos F.R."/>
            <person name="Vidigal T.H.D.A."/>
            <person name="Brescovit A.D."/>
            <person name="Santos A.J."/>
        </authorList>
    </citation>
    <scope>NUCLEOTIDE SEQUENCE</scope>
    <source>
        <tissue evidence="2">Shoot tissue taken approximately 20 cm above the soil surface</tissue>
    </source>
</reference>
<feature type="compositionally biased region" description="Basic residues" evidence="1">
    <location>
        <begin position="22"/>
        <end position="35"/>
    </location>
</feature>
<dbReference type="AlphaFoldDB" id="A0A0A9FUR0"/>